<evidence type="ECO:0000313" key="2">
    <source>
        <dbReference type="EMBL" id="MFB9768492.1"/>
    </source>
</evidence>
<feature type="transmembrane region" description="Helical" evidence="1">
    <location>
        <begin position="244"/>
        <end position="263"/>
    </location>
</feature>
<name>A0ABV5WRG5_9LACO</name>
<feature type="transmembrane region" description="Helical" evidence="1">
    <location>
        <begin position="510"/>
        <end position="531"/>
    </location>
</feature>
<reference evidence="2 3" key="1">
    <citation type="submission" date="2024-09" db="EMBL/GenBank/DDBJ databases">
        <authorList>
            <person name="Sun Q."/>
            <person name="Mori K."/>
        </authorList>
    </citation>
    <scope>NUCLEOTIDE SEQUENCE [LARGE SCALE GENOMIC DNA]</scope>
    <source>
        <strain evidence="2 3">TBRC 4576</strain>
    </source>
</reference>
<feature type="transmembrane region" description="Helical" evidence="1">
    <location>
        <begin position="351"/>
        <end position="375"/>
    </location>
</feature>
<dbReference type="Proteomes" id="UP001589691">
    <property type="component" value="Unassembled WGS sequence"/>
</dbReference>
<feature type="transmembrane region" description="Helical" evidence="1">
    <location>
        <begin position="167"/>
        <end position="190"/>
    </location>
</feature>
<feature type="transmembrane region" description="Helical" evidence="1">
    <location>
        <begin position="435"/>
        <end position="457"/>
    </location>
</feature>
<sequence>MKQQWFQRTGLLLRVNARQNRVKLTAWLVALVMGMLVIAASFSQIYQTPAALAEIAKTLKTDAMVALFGPVATPVRQTVAAAFAMEMPVFTALILIVMNYQLAVGSAREDEDAGLLELVRAHGVGRLAPLLATALLLTGLNALIGGLLGSGLQLIDMPGATTSGNWVLALGLASTGWAFGMLSLVCAQLASSARGSLMLSYALLGGMYIGRMLTDLQNPQLTWWIPFGWVEKLGAYQAENWLPVGNYGLFGLLALGVALGLNARRDLGAGWLPPRLGRRRASVYLRGPVSLVGRLHRGSLVAWLLASLVLGGAYASVFNTIGDLAQSNPMIKQVLGTAGLAAANRVIVKNFLAILAIVLVVLAAIPALQIMLQLVSDEQKGYLHQLYATATGRWHVWASYTGWAVLTGSLVYLAGLLGMYLVGVQSMTDPLHWSTYWHIFTAYVPAMLVMIAVASLLTGWLPRWRALSWAWLAYAFFSMYLGKLIDLPRWAQRLTPFGFVDKVPVKAVNWATNVWFFGLTVLILMLAAVGYRRRDLAQ</sequence>
<protein>
    <submittedName>
        <fullName evidence="2">ABC transporter permease</fullName>
    </submittedName>
</protein>
<feature type="transmembrane region" description="Helical" evidence="1">
    <location>
        <begin position="130"/>
        <end position="155"/>
    </location>
</feature>
<feature type="transmembrane region" description="Helical" evidence="1">
    <location>
        <begin position="469"/>
        <end position="490"/>
    </location>
</feature>
<gene>
    <name evidence="2" type="ORF">ACFFLI_01205</name>
</gene>
<keyword evidence="3" id="KW-1185">Reference proteome</keyword>
<organism evidence="2 3">
    <name type="scientific">Lactiplantibacillus modestisalitolerans</name>
    <dbReference type="NCBI Taxonomy" id="1457219"/>
    <lineage>
        <taxon>Bacteria</taxon>
        <taxon>Bacillati</taxon>
        <taxon>Bacillota</taxon>
        <taxon>Bacilli</taxon>
        <taxon>Lactobacillales</taxon>
        <taxon>Lactobacillaceae</taxon>
        <taxon>Lactiplantibacillus</taxon>
    </lineage>
</organism>
<feature type="transmembrane region" description="Helical" evidence="1">
    <location>
        <begin position="79"/>
        <end position="98"/>
    </location>
</feature>
<proteinExistence type="predicted"/>
<evidence type="ECO:0000256" key="1">
    <source>
        <dbReference type="SAM" id="Phobius"/>
    </source>
</evidence>
<accession>A0ABV5WRG5</accession>
<dbReference type="RefSeq" id="WP_137643639.1">
    <property type="nucleotide sequence ID" value="NZ_BJEA01000022.1"/>
</dbReference>
<keyword evidence="1" id="KW-0472">Membrane</keyword>
<evidence type="ECO:0000313" key="3">
    <source>
        <dbReference type="Proteomes" id="UP001589691"/>
    </source>
</evidence>
<feature type="transmembrane region" description="Helical" evidence="1">
    <location>
        <begin position="300"/>
        <end position="321"/>
    </location>
</feature>
<keyword evidence="1" id="KW-0812">Transmembrane</keyword>
<keyword evidence="1" id="KW-1133">Transmembrane helix</keyword>
<feature type="transmembrane region" description="Helical" evidence="1">
    <location>
        <begin position="396"/>
        <end position="423"/>
    </location>
</feature>
<feature type="transmembrane region" description="Helical" evidence="1">
    <location>
        <begin position="24"/>
        <end position="46"/>
    </location>
</feature>
<dbReference type="EMBL" id="JBHLZY010000003">
    <property type="protein sequence ID" value="MFB9768492.1"/>
    <property type="molecule type" value="Genomic_DNA"/>
</dbReference>
<feature type="transmembrane region" description="Helical" evidence="1">
    <location>
        <begin position="197"/>
        <end position="214"/>
    </location>
</feature>
<comment type="caution">
    <text evidence="2">The sequence shown here is derived from an EMBL/GenBank/DDBJ whole genome shotgun (WGS) entry which is preliminary data.</text>
</comment>